<dbReference type="OrthoDB" id="9775804at2"/>
<dbReference type="EMBL" id="LILB01000005">
    <property type="protein sequence ID" value="KOO48693.1"/>
    <property type="molecule type" value="Genomic_DNA"/>
</dbReference>
<dbReference type="InterPro" id="IPR000182">
    <property type="entry name" value="GNAT_dom"/>
</dbReference>
<dbReference type="GO" id="GO:0016747">
    <property type="term" value="F:acyltransferase activity, transferring groups other than amino-acyl groups"/>
    <property type="evidence" value="ECO:0007669"/>
    <property type="project" value="InterPro"/>
</dbReference>
<dbReference type="AlphaFoldDB" id="A0A0M0LD94"/>
<dbReference type="InterPro" id="IPR053144">
    <property type="entry name" value="Acetyltransferase_Butenolide"/>
</dbReference>
<gene>
    <name evidence="2" type="ORF">AMD00_09640</name>
</gene>
<dbReference type="PANTHER" id="PTHR43233">
    <property type="entry name" value="FAMILY N-ACETYLTRANSFERASE, PUTATIVE (AFU_ORTHOLOGUE AFUA_6G03350)-RELATED"/>
    <property type="match status" value="1"/>
</dbReference>
<keyword evidence="3" id="KW-1185">Reference proteome</keyword>
<dbReference type="CDD" id="cd04301">
    <property type="entry name" value="NAT_SF"/>
    <property type="match status" value="1"/>
</dbReference>
<dbReference type="SUPFAM" id="SSF55729">
    <property type="entry name" value="Acyl-CoA N-acyltransferases (Nat)"/>
    <property type="match status" value="1"/>
</dbReference>
<organism evidence="2 3">
    <name type="scientific">Viridibacillus arvi</name>
    <dbReference type="NCBI Taxonomy" id="263475"/>
    <lineage>
        <taxon>Bacteria</taxon>
        <taxon>Bacillati</taxon>
        <taxon>Bacillota</taxon>
        <taxon>Bacilli</taxon>
        <taxon>Bacillales</taxon>
        <taxon>Caryophanaceae</taxon>
        <taxon>Viridibacillus</taxon>
    </lineage>
</organism>
<sequence length="136" mass="15601">MELTYKNSKTIDSEQLKNLYNDVGWTAYTKDIELLQQALLQSLEVVSAWDDHNLVGLIRIVGDGLTIIYIQDILVLNEYQNKGIASQLIQDVMSRYESVRQKVLLTEEAPDVRHFYEKQGFQSCDKGDLVSFAKLN</sequence>
<dbReference type="PANTHER" id="PTHR43233:SF1">
    <property type="entry name" value="FAMILY N-ACETYLTRANSFERASE, PUTATIVE (AFU_ORTHOLOGUE AFUA_6G03350)-RELATED"/>
    <property type="match status" value="1"/>
</dbReference>
<comment type="caution">
    <text evidence="2">The sequence shown here is derived from an EMBL/GenBank/DDBJ whole genome shotgun (WGS) entry which is preliminary data.</text>
</comment>
<evidence type="ECO:0000313" key="2">
    <source>
        <dbReference type="EMBL" id="KOO48693.1"/>
    </source>
</evidence>
<dbReference type="InterPro" id="IPR016181">
    <property type="entry name" value="Acyl_CoA_acyltransferase"/>
</dbReference>
<evidence type="ECO:0000259" key="1">
    <source>
        <dbReference type="PROSITE" id="PS51186"/>
    </source>
</evidence>
<keyword evidence="2" id="KW-0808">Transferase</keyword>
<dbReference type="PROSITE" id="PS51186">
    <property type="entry name" value="GNAT"/>
    <property type="match status" value="1"/>
</dbReference>
<feature type="domain" description="N-acetyltransferase" evidence="1">
    <location>
        <begin position="3"/>
        <end position="136"/>
    </location>
</feature>
<dbReference type="RefSeq" id="WP_053416876.1">
    <property type="nucleotide sequence ID" value="NZ_JAYWMB010000005.1"/>
</dbReference>
<dbReference type="Pfam" id="PF13673">
    <property type="entry name" value="Acetyltransf_10"/>
    <property type="match status" value="1"/>
</dbReference>
<dbReference type="GeneID" id="301136365"/>
<evidence type="ECO:0000313" key="3">
    <source>
        <dbReference type="Proteomes" id="UP000036867"/>
    </source>
</evidence>
<dbReference type="STRING" id="263475.AMD00_09640"/>
<dbReference type="PATRIC" id="fig|263475.3.peg.3136"/>
<protein>
    <submittedName>
        <fullName evidence="2">GNAT family acetyltransferase</fullName>
    </submittedName>
</protein>
<name>A0A0M0LD94_9BACL</name>
<proteinExistence type="predicted"/>
<accession>A0A0M0LD94</accession>
<reference evidence="3" key="1">
    <citation type="submission" date="2015-08" db="EMBL/GenBank/DDBJ databases">
        <title>Fjat-10028 dsm 16317.</title>
        <authorList>
            <person name="Liu B."/>
            <person name="Wang J."/>
            <person name="Zhu Y."/>
            <person name="Liu G."/>
            <person name="Chen Q."/>
            <person name="Chen Z."/>
            <person name="Lan J."/>
            <person name="Che J."/>
            <person name="Ge C."/>
            <person name="Shi H."/>
            <person name="Pan Z."/>
            <person name="Liu X."/>
        </authorList>
    </citation>
    <scope>NUCLEOTIDE SEQUENCE [LARGE SCALE GENOMIC DNA]</scope>
    <source>
        <strain evidence="3">DSM 16317</strain>
    </source>
</reference>
<dbReference type="Gene3D" id="3.40.630.30">
    <property type="match status" value="1"/>
</dbReference>
<dbReference type="Proteomes" id="UP000036867">
    <property type="component" value="Unassembled WGS sequence"/>
</dbReference>